<gene>
    <name evidence="2" type="ORF">LHA_2809</name>
</gene>
<dbReference type="PATRIC" id="fig|449.7.peg.2389"/>
<dbReference type="GO" id="GO:0004672">
    <property type="term" value="F:protein kinase activity"/>
    <property type="evidence" value="ECO:0007669"/>
    <property type="project" value="InterPro"/>
</dbReference>
<dbReference type="InterPro" id="IPR011009">
    <property type="entry name" value="Kinase-like_dom_sf"/>
</dbReference>
<dbReference type="Proteomes" id="UP000032803">
    <property type="component" value="Chromosome I"/>
</dbReference>
<evidence type="ECO:0000313" key="3">
    <source>
        <dbReference type="Proteomes" id="UP000032803"/>
    </source>
</evidence>
<dbReference type="GO" id="GO:0005524">
    <property type="term" value="F:ATP binding"/>
    <property type="evidence" value="ECO:0007669"/>
    <property type="project" value="InterPro"/>
</dbReference>
<keyword evidence="3" id="KW-1185">Reference proteome</keyword>
<dbReference type="OrthoDB" id="5632772at2"/>
<dbReference type="PROSITE" id="PS00108">
    <property type="entry name" value="PROTEIN_KINASE_ST"/>
    <property type="match status" value="1"/>
</dbReference>
<proteinExistence type="predicted"/>
<dbReference type="Pfam" id="PF00069">
    <property type="entry name" value="Pkinase"/>
    <property type="match status" value="1"/>
</dbReference>
<dbReference type="Gene3D" id="1.10.510.10">
    <property type="entry name" value="Transferase(Phosphotransferase) domain 1"/>
    <property type="match status" value="1"/>
</dbReference>
<evidence type="ECO:0000259" key="1">
    <source>
        <dbReference type="PROSITE" id="PS50011"/>
    </source>
</evidence>
<dbReference type="SUPFAM" id="SSF56112">
    <property type="entry name" value="Protein kinase-like (PK-like)"/>
    <property type="match status" value="1"/>
</dbReference>
<feature type="domain" description="Protein kinase" evidence="1">
    <location>
        <begin position="129"/>
        <end position="419"/>
    </location>
</feature>
<dbReference type="PROSITE" id="PS50011">
    <property type="entry name" value="PROTEIN_KINASE_DOM"/>
    <property type="match status" value="1"/>
</dbReference>
<protein>
    <recommendedName>
        <fullName evidence="1">Protein kinase domain-containing protein</fullName>
    </recommendedName>
</protein>
<evidence type="ECO:0000313" key="2">
    <source>
        <dbReference type="EMBL" id="CEK11804.1"/>
    </source>
</evidence>
<dbReference type="InterPro" id="IPR008271">
    <property type="entry name" value="Ser/Thr_kinase_AS"/>
</dbReference>
<reference evidence="3" key="1">
    <citation type="submission" date="2014-09" db="EMBL/GenBank/DDBJ databases">
        <authorList>
            <person name="Gomez-Valero L."/>
        </authorList>
    </citation>
    <scope>NUCLEOTIDE SEQUENCE [LARGE SCALE GENOMIC DNA]</scope>
    <source>
        <strain evidence="3">ATCC35250</strain>
    </source>
</reference>
<dbReference type="Gene3D" id="3.30.200.20">
    <property type="entry name" value="Phosphorylase Kinase, domain 1"/>
    <property type="match status" value="1"/>
</dbReference>
<dbReference type="HOGENOM" id="CLU_658550_0_0_6"/>
<accession>A0A0A8UYF9</accession>
<dbReference type="STRING" id="449.LHA_2809"/>
<dbReference type="RefSeq" id="WP_045106929.1">
    <property type="nucleotide sequence ID" value="NZ_LN681225.1"/>
</dbReference>
<dbReference type="EMBL" id="LN681225">
    <property type="protein sequence ID" value="CEK11804.1"/>
    <property type="molecule type" value="Genomic_DNA"/>
</dbReference>
<dbReference type="InterPro" id="IPR000719">
    <property type="entry name" value="Prot_kinase_dom"/>
</dbReference>
<sequence>MFTLLPVEGGLLSRKRKQINLLNAILKKINHYQVSNPERLPYYFNKLVSFHKKSIEKGEASPPIKSWFTTHPLFKIQKQIEQIVNNHTLRLEIIELSQQMNLLDIYKRYEGKDSFRSLIQADLRTVNSKYKAVSLGGGNNPLVKVTLSNDHHFVIRFLRLNSHEDANALSPKTARERLVGMKQISQPYLLQRIEDDYQEVTYLECSEYHEHGSLETLFQELHQQKNKKDKTPVDLNPLVLLYAQQFLEFFVALNQQNVWYTDLKPSNILLRGDGGIILSDIKGLVISSEKRVLSSRTSTTPAYYQSSVYRDKEINLERLQRQTLATTLYELACHKLPTPQITTHPHWKNKYDFEQPCFETEEGQLIKTLILELNKRKSQPLSYFLNKLATFTADKEQHLEQLRETKCPPIELDDSHSFSI</sequence>
<name>A0A0A8UYF9_LEGHA</name>
<dbReference type="KEGG" id="lha:LHA_2809"/>
<dbReference type="AlphaFoldDB" id="A0A0A8UYF9"/>
<organism evidence="2 3">
    <name type="scientific">Legionella hackeliae</name>
    <dbReference type="NCBI Taxonomy" id="449"/>
    <lineage>
        <taxon>Bacteria</taxon>
        <taxon>Pseudomonadati</taxon>
        <taxon>Pseudomonadota</taxon>
        <taxon>Gammaproteobacteria</taxon>
        <taxon>Legionellales</taxon>
        <taxon>Legionellaceae</taxon>
        <taxon>Legionella</taxon>
    </lineage>
</organism>